<evidence type="ECO:0000256" key="1">
    <source>
        <dbReference type="SAM" id="Coils"/>
    </source>
</evidence>
<keyword evidence="4" id="KW-1185">Reference proteome</keyword>
<reference evidence="3 4" key="1">
    <citation type="submission" date="2021-04" db="EMBL/GenBank/DDBJ databases">
        <title>Novel species identification of genus Shewanella.</title>
        <authorList>
            <person name="Liu G."/>
        </authorList>
    </citation>
    <scope>NUCLEOTIDE SEQUENCE [LARGE SCALE GENOMIC DNA]</scope>
    <source>
        <strain evidence="3 4">FJAT-54481</strain>
    </source>
</reference>
<keyword evidence="2" id="KW-1133">Transmembrane helix</keyword>
<gene>
    <name evidence="3" type="ORF">KDN34_02995</name>
</gene>
<feature type="coiled-coil region" evidence="1">
    <location>
        <begin position="85"/>
        <end position="112"/>
    </location>
</feature>
<organism evidence="3 4">
    <name type="scientific">Shewanella yunxiaonensis</name>
    <dbReference type="NCBI Taxonomy" id="2829809"/>
    <lineage>
        <taxon>Bacteria</taxon>
        <taxon>Pseudomonadati</taxon>
        <taxon>Pseudomonadota</taxon>
        <taxon>Gammaproteobacteria</taxon>
        <taxon>Alteromonadales</taxon>
        <taxon>Shewanellaceae</taxon>
        <taxon>Shewanella</taxon>
    </lineage>
</organism>
<evidence type="ECO:0000256" key="2">
    <source>
        <dbReference type="SAM" id="Phobius"/>
    </source>
</evidence>
<proteinExistence type="predicted"/>
<keyword evidence="1" id="KW-0175">Coiled coil</keyword>
<protein>
    <submittedName>
        <fullName evidence="3">Uncharacterized protein</fullName>
    </submittedName>
</protein>
<name>A0ABX7YWJ7_9GAMM</name>
<feature type="transmembrane region" description="Helical" evidence="2">
    <location>
        <begin position="12"/>
        <end position="31"/>
    </location>
</feature>
<dbReference type="EMBL" id="CP073587">
    <property type="protein sequence ID" value="QUN06446.1"/>
    <property type="molecule type" value="Genomic_DNA"/>
</dbReference>
<evidence type="ECO:0000313" key="3">
    <source>
        <dbReference type="EMBL" id="QUN06446.1"/>
    </source>
</evidence>
<keyword evidence="2" id="KW-0472">Membrane</keyword>
<dbReference type="Proteomes" id="UP000679575">
    <property type="component" value="Chromosome"/>
</dbReference>
<keyword evidence="2" id="KW-0812">Transmembrane</keyword>
<evidence type="ECO:0000313" key="4">
    <source>
        <dbReference type="Proteomes" id="UP000679575"/>
    </source>
</evidence>
<sequence>MIIDDIKQKALGITTVLLGILAAFLLVVFLMTSHQLKTAQTDLTSANADIQILQSDADKLASSVGDLNRDNALLLKERDEIAALMQATERAKASLTADNAALKSTLKQLLAEAKDEHTKDWRDNTVPDDVVQLLQQAAHSATCAGNQDAVCADAGGTTAMVPYYAGTNRNHPLLTTSTIELREQSAVGGVGDLTLRRSWQM</sequence>
<dbReference type="RefSeq" id="WP_212595460.1">
    <property type="nucleotide sequence ID" value="NZ_CP073587.1"/>
</dbReference>
<accession>A0ABX7YWJ7</accession>